<feature type="binding site" evidence="12">
    <location>
        <position position="336"/>
    </location>
    <ligand>
        <name>Mg(2+)</name>
        <dbReference type="ChEBI" id="CHEBI:18420"/>
        <note>shared with alpha subunit</note>
    </ligand>
</feature>
<evidence type="ECO:0000256" key="8">
    <source>
        <dbReference type="ARBA" id="ARBA00022840"/>
    </source>
</evidence>
<dbReference type="HAMAP" id="MF_00284">
    <property type="entry name" value="Phe_tRNA_synth_beta2"/>
    <property type="match status" value="1"/>
</dbReference>
<comment type="caution">
    <text evidence="14">The sequence shown here is derived from an EMBL/GenBank/DDBJ whole genome shotgun (WGS) entry which is preliminary data.</text>
</comment>
<dbReference type="FunFam" id="3.50.40.10:FF:000003">
    <property type="entry name" value="Phenylalanine--tRNA ligase beta subunit"/>
    <property type="match status" value="1"/>
</dbReference>
<dbReference type="SUPFAM" id="SSF46955">
    <property type="entry name" value="Putative DNA-binding domain"/>
    <property type="match status" value="2"/>
</dbReference>
<keyword evidence="15" id="KW-1185">Reference proteome</keyword>
<evidence type="ECO:0000256" key="11">
    <source>
        <dbReference type="ARBA" id="ARBA00023146"/>
    </source>
</evidence>
<keyword evidence="9 12" id="KW-0460">Magnesium</keyword>
<dbReference type="Pfam" id="PF18262">
    <property type="entry name" value="PhetRS_B1"/>
    <property type="match status" value="1"/>
</dbReference>
<dbReference type="Pfam" id="PF03483">
    <property type="entry name" value="B3_4"/>
    <property type="match status" value="1"/>
</dbReference>
<evidence type="ECO:0000256" key="6">
    <source>
        <dbReference type="ARBA" id="ARBA00022723"/>
    </source>
</evidence>
<evidence type="ECO:0000256" key="1">
    <source>
        <dbReference type="ARBA" id="ARBA00001946"/>
    </source>
</evidence>
<dbReference type="Pfam" id="PF17759">
    <property type="entry name" value="tRNA_synthFbeta"/>
    <property type="match status" value="1"/>
</dbReference>
<keyword evidence="6 12" id="KW-0479">Metal-binding</keyword>
<comment type="cofactor">
    <cofactor evidence="1 12">
        <name>Mg(2+)</name>
        <dbReference type="ChEBI" id="CHEBI:18420"/>
    </cofactor>
</comment>
<protein>
    <recommendedName>
        <fullName evidence="12">Phenylalanine--tRNA ligase beta subunit</fullName>
        <ecNumber evidence="12">6.1.1.20</ecNumber>
    </recommendedName>
    <alternativeName>
        <fullName evidence="12">Phenylalanyl-tRNA synthetase beta subunit</fullName>
        <shortName evidence="12">PheRS</shortName>
    </alternativeName>
</protein>
<feature type="domain" description="B5" evidence="13">
    <location>
        <begin position="273"/>
        <end position="349"/>
    </location>
</feature>
<evidence type="ECO:0000259" key="13">
    <source>
        <dbReference type="PROSITE" id="PS51483"/>
    </source>
</evidence>
<feature type="binding site" evidence="12">
    <location>
        <position position="327"/>
    </location>
    <ligand>
        <name>Mg(2+)</name>
        <dbReference type="ChEBI" id="CHEBI:18420"/>
        <note>shared with alpha subunit</note>
    </ligand>
</feature>
<keyword evidence="5 12" id="KW-0436">Ligase</keyword>
<proteinExistence type="inferred from homology"/>
<dbReference type="GO" id="GO:0005524">
    <property type="term" value="F:ATP binding"/>
    <property type="evidence" value="ECO:0007669"/>
    <property type="project" value="UniProtKB-UniRule"/>
</dbReference>
<dbReference type="AlphaFoldDB" id="A0A133UYC5"/>
<dbReference type="InterPro" id="IPR004531">
    <property type="entry name" value="Phe-tRNA-synth_IIc_bsu_arc_euk"/>
</dbReference>
<dbReference type="PROSITE" id="PS51483">
    <property type="entry name" value="B5"/>
    <property type="match status" value="2"/>
</dbReference>
<dbReference type="InterPro" id="IPR041616">
    <property type="entry name" value="PheRS_beta_core"/>
</dbReference>
<dbReference type="GO" id="GO:0006432">
    <property type="term" value="P:phenylalanyl-tRNA aminoacylation"/>
    <property type="evidence" value="ECO:0007669"/>
    <property type="project" value="UniProtKB-UniRule"/>
</dbReference>
<keyword evidence="8 12" id="KW-0067">ATP-binding</keyword>
<keyword evidence="4 12" id="KW-0963">Cytoplasm</keyword>
<keyword evidence="11 12" id="KW-0030">Aminoacyl-tRNA synthetase</keyword>
<evidence type="ECO:0000256" key="9">
    <source>
        <dbReference type="ARBA" id="ARBA00022842"/>
    </source>
</evidence>
<comment type="catalytic activity">
    <reaction evidence="12">
        <text>tRNA(Phe) + L-phenylalanine + ATP = L-phenylalanyl-tRNA(Phe) + AMP + diphosphate + H(+)</text>
        <dbReference type="Rhea" id="RHEA:19413"/>
        <dbReference type="Rhea" id="RHEA-COMP:9668"/>
        <dbReference type="Rhea" id="RHEA-COMP:9699"/>
        <dbReference type="ChEBI" id="CHEBI:15378"/>
        <dbReference type="ChEBI" id="CHEBI:30616"/>
        <dbReference type="ChEBI" id="CHEBI:33019"/>
        <dbReference type="ChEBI" id="CHEBI:58095"/>
        <dbReference type="ChEBI" id="CHEBI:78442"/>
        <dbReference type="ChEBI" id="CHEBI:78531"/>
        <dbReference type="ChEBI" id="CHEBI:456215"/>
        <dbReference type="EC" id="6.1.1.20"/>
    </reaction>
</comment>
<evidence type="ECO:0000256" key="7">
    <source>
        <dbReference type="ARBA" id="ARBA00022741"/>
    </source>
</evidence>
<gene>
    <name evidence="12" type="primary">pheT</name>
    <name evidence="14" type="ORF">AKJ42_03615</name>
</gene>
<dbReference type="PATRIC" id="fig|1698272.3.peg.729"/>
<dbReference type="GO" id="GO:0000287">
    <property type="term" value="F:magnesium ion binding"/>
    <property type="evidence" value="ECO:0007669"/>
    <property type="project" value="InterPro"/>
</dbReference>
<dbReference type="Proteomes" id="UP000070520">
    <property type="component" value="Unassembled WGS sequence"/>
</dbReference>
<dbReference type="EMBL" id="LHXW01000063">
    <property type="protein sequence ID" value="KXA99179.1"/>
    <property type="molecule type" value="Genomic_DNA"/>
</dbReference>
<dbReference type="InterPro" id="IPR005147">
    <property type="entry name" value="tRNA_synthase_B5-dom"/>
</dbReference>
<feature type="binding site" evidence="12">
    <location>
        <position position="333"/>
    </location>
    <ligand>
        <name>Mg(2+)</name>
        <dbReference type="ChEBI" id="CHEBI:18420"/>
        <note>shared with alpha subunit</note>
    </ligand>
</feature>
<dbReference type="PANTHER" id="PTHR10947:SF0">
    <property type="entry name" value="PHENYLALANINE--TRNA LIGASE BETA SUBUNIT"/>
    <property type="match status" value="1"/>
</dbReference>
<dbReference type="InterPro" id="IPR040659">
    <property type="entry name" value="PhetRS_B1"/>
</dbReference>
<dbReference type="InterPro" id="IPR005146">
    <property type="entry name" value="B3/B4_tRNA-bd"/>
</dbReference>
<dbReference type="Gene3D" id="3.30.56.10">
    <property type="match status" value="2"/>
</dbReference>
<dbReference type="InterPro" id="IPR020825">
    <property type="entry name" value="Phe-tRNA_synthase-like_B3/B4"/>
</dbReference>
<comment type="subcellular location">
    <subcellularLocation>
        <location evidence="2 12">Cytoplasm</location>
    </subcellularLocation>
</comment>
<name>A0A133UYC5_9EURY</name>
<dbReference type="InterPro" id="IPR045060">
    <property type="entry name" value="Phe-tRNA-ligase_IIc_bsu"/>
</dbReference>
<dbReference type="EC" id="6.1.1.20" evidence="12"/>
<dbReference type="Gene3D" id="3.50.40.10">
    <property type="entry name" value="Phenylalanyl-trna Synthetase, Chain B, domain 3"/>
    <property type="match status" value="1"/>
</dbReference>
<reference evidence="14 15" key="1">
    <citation type="journal article" date="2016" name="Sci. Rep.">
        <title>Metabolic traits of an uncultured archaeal lineage -MSBL1- from brine pools of the Red Sea.</title>
        <authorList>
            <person name="Mwirichia R."/>
            <person name="Alam I."/>
            <person name="Rashid M."/>
            <person name="Vinu M."/>
            <person name="Ba-Alawi W."/>
            <person name="Anthony Kamau A."/>
            <person name="Kamanda Ngugi D."/>
            <person name="Goker M."/>
            <person name="Klenk H.P."/>
            <person name="Bajic V."/>
            <person name="Stingl U."/>
        </authorList>
    </citation>
    <scope>NUCLEOTIDE SEQUENCE [LARGE SCALE GENOMIC DNA]</scope>
    <source>
        <strain evidence="14">SCGC-AAA261C02</strain>
    </source>
</reference>
<accession>A0A133UYC5</accession>
<dbReference type="Pfam" id="PF03484">
    <property type="entry name" value="B5"/>
    <property type="match status" value="1"/>
</dbReference>
<dbReference type="InterPro" id="IPR045864">
    <property type="entry name" value="aa-tRNA-synth_II/BPL/LPL"/>
</dbReference>
<dbReference type="NCBIfam" id="TIGR00471">
    <property type="entry name" value="pheT_arch"/>
    <property type="match status" value="1"/>
</dbReference>
<evidence type="ECO:0000313" key="15">
    <source>
        <dbReference type="Proteomes" id="UP000070520"/>
    </source>
</evidence>
<keyword evidence="7 12" id="KW-0547">Nucleotide-binding</keyword>
<sequence>MPTITIDLNDLNRLLGRSLEIEELQPTLQNLGMEIEKITPESLKLEVPHNRPDLYGVEGVARTLKGFLEIETGIPDYEIKNPTLDTEVDPSVEGTRPFIVAGIVEGIKFDDASLKALMDLQEKLHQILGRDRSKISIGAYDLDKVTPPIRYTTVKPKERKFAPLEFGEELTPAEILQKHPKGIDYAHLIQDLDRYPLLVDSEDQVLSMPPIINSEPTRVTPSTERIVIDVTGINEEVAKQALKVIMAATGERDFDLRAVNIKRPNKKFRTPSSRTVRRRLDVARANKMLGLELGVREASKIMERMRYDVEDKKKDRIYVRVPFYRSDIMHEVDLIEDLAIGFGYDELEPTLPSVVTFGEIHPIEKISQKARMTLTGLGFTEVMTFVLTSPELNFDLMRVEDEAGVISNPVSEEYSILRTWLLPGLISVLQENKQHELPQYIFEVGDIVSLDEEAETGAENVRRAAGVTIGEDANFTYVKAVAESVLRELEVEWKVKPLKHSSFLEGRAAKLTADGEQIGIIGEIHPEVIQNFELEHPIAGFELDLPQ</sequence>
<evidence type="ECO:0000256" key="4">
    <source>
        <dbReference type="ARBA" id="ARBA00022490"/>
    </source>
</evidence>
<evidence type="ECO:0000313" key="14">
    <source>
        <dbReference type="EMBL" id="KXA99179.1"/>
    </source>
</evidence>
<dbReference type="PANTHER" id="PTHR10947">
    <property type="entry name" value="PHENYLALANYL-TRNA SYNTHETASE BETA CHAIN AND LEUCINE-RICH REPEAT-CONTAINING PROTEIN 47"/>
    <property type="match status" value="1"/>
</dbReference>
<dbReference type="GO" id="GO:0009328">
    <property type="term" value="C:phenylalanine-tRNA ligase complex"/>
    <property type="evidence" value="ECO:0007669"/>
    <property type="project" value="TreeGrafter"/>
</dbReference>
<dbReference type="GO" id="GO:0003723">
    <property type="term" value="F:RNA binding"/>
    <property type="evidence" value="ECO:0007669"/>
    <property type="project" value="InterPro"/>
</dbReference>
<dbReference type="InterPro" id="IPR009061">
    <property type="entry name" value="DNA-bd_dom_put_sf"/>
</dbReference>
<dbReference type="SUPFAM" id="SSF55681">
    <property type="entry name" value="Class II aaRS and biotin synthetases"/>
    <property type="match status" value="1"/>
</dbReference>
<dbReference type="Gene3D" id="3.30.930.10">
    <property type="entry name" value="Bira Bifunctional Protein, Domain 2"/>
    <property type="match status" value="1"/>
</dbReference>
<feature type="domain" description="B5" evidence="13">
    <location>
        <begin position="1"/>
        <end position="82"/>
    </location>
</feature>
<evidence type="ECO:0000256" key="2">
    <source>
        <dbReference type="ARBA" id="ARBA00004496"/>
    </source>
</evidence>
<keyword evidence="10 12" id="KW-0648">Protein biosynthesis</keyword>
<comment type="similarity">
    <text evidence="3 12">Belongs to the phenylalanyl-tRNA synthetase beta subunit family. Type 2 subfamily.</text>
</comment>
<evidence type="ECO:0000256" key="12">
    <source>
        <dbReference type="HAMAP-Rule" id="MF_00284"/>
    </source>
</evidence>
<feature type="binding site" evidence="12">
    <location>
        <position position="337"/>
    </location>
    <ligand>
        <name>Mg(2+)</name>
        <dbReference type="ChEBI" id="CHEBI:18420"/>
        <note>shared with alpha subunit</note>
    </ligand>
</feature>
<dbReference type="GO" id="GO:0004826">
    <property type="term" value="F:phenylalanine-tRNA ligase activity"/>
    <property type="evidence" value="ECO:0007669"/>
    <property type="project" value="UniProtKB-UniRule"/>
</dbReference>
<dbReference type="SMART" id="SM00874">
    <property type="entry name" value="B5"/>
    <property type="match status" value="2"/>
</dbReference>
<comment type="subunit">
    <text evidence="12">Tetramer of two alpha and two beta subunits.</text>
</comment>
<dbReference type="InterPro" id="IPR022918">
    <property type="entry name" value="Phe_tRNA_ligase_beta2_arc"/>
</dbReference>
<dbReference type="CDD" id="cd00769">
    <property type="entry name" value="PheRS_beta_core"/>
    <property type="match status" value="1"/>
</dbReference>
<evidence type="ECO:0000256" key="10">
    <source>
        <dbReference type="ARBA" id="ARBA00022917"/>
    </source>
</evidence>
<evidence type="ECO:0000256" key="3">
    <source>
        <dbReference type="ARBA" id="ARBA00007438"/>
    </source>
</evidence>
<evidence type="ECO:0000256" key="5">
    <source>
        <dbReference type="ARBA" id="ARBA00022598"/>
    </source>
</evidence>
<organism evidence="14 15">
    <name type="scientific">candidate division MSBL1 archaeon SCGC-AAA261C02</name>
    <dbReference type="NCBI Taxonomy" id="1698272"/>
    <lineage>
        <taxon>Archaea</taxon>
        <taxon>Methanobacteriati</taxon>
        <taxon>Methanobacteriota</taxon>
        <taxon>candidate division MSBL1</taxon>
    </lineage>
</organism>
<dbReference type="SMART" id="SM00873">
    <property type="entry name" value="B3_4"/>
    <property type="match status" value="1"/>
</dbReference>